<dbReference type="InterPro" id="IPR009057">
    <property type="entry name" value="Homeodomain-like_sf"/>
</dbReference>
<feature type="domain" description="Homeobox" evidence="12">
    <location>
        <begin position="35"/>
        <end position="95"/>
    </location>
</feature>
<dbReference type="PROSITE" id="PS00027">
    <property type="entry name" value="HOMEOBOX_1"/>
    <property type="match status" value="1"/>
</dbReference>
<keyword evidence="3" id="KW-0805">Transcription regulation</keyword>
<keyword evidence="6 9" id="KW-0371">Homeobox</keyword>
<evidence type="ECO:0000256" key="8">
    <source>
        <dbReference type="ARBA" id="ARBA00023242"/>
    </source>
</evidence>
<keyword evidence="4" id="KW-0175">Coiled coil</keyword>
<feature type="region of interest" description="Disordered" evidence="11">
    <location>
        <begin position="1"/>
        <end position="45"/>
    </location>
</feature>
<dbReference type="PROSITE" id="PS50071">
    <property type="entry name" value="HOMEOBOX_2"/>
    <property type="match status" value="1"/>
</dbReference>
<evidence type="ECO:0000256" key="10">
    <source>
        <dbReference type="RuleBase" id="RU000682"/>
    </source>
</evidence>
<gene>
    <name evidence="13" type="ORF">STAS_19949</name>
</gene>
<feature type="compositionally biased region" description="Basic and acidic residues" evidence="11">
    <location>
        <begin position="10"/>
        <end position="19"/>
    </location>
</feature>
<dbReference type="GO" id="GO:0005634">
    <property type="term" value="C:nucleus"/>
    <property type="evidence" value="ECO:0007669"/>
    <property type="project" value="UniProtKB-SubCell"/>
</dbReference>
<dbReference type="GO" id="GO:0000981">
    <property type="term" value="F:DNA-binding transcription factor activity, RNA polymerase II-specific"/>
    <property type="evidence" value="ECO:0007669"/>
    <property type="project" value="InterPro"/>
</dbReference>
<evidence type="ECO:0000313" key="14">
    <source>
        <dbReference type="Proteomes" id="UP000325081"/>
    </source>
</evidence>
<dbReference type="SUPFAM" id="SSF46689">
    <property type="entry name" value="Homeodomain-like"/>
    <property type="match status" value="1"/>
</dbReference>
<dbReference type="PANTHER" id="PTHR45654">
    <property type="entry name" value="HOMEOBOX-LEUCINE ZIPPER PROTEIN MERISTEM L1"/>
    <property type="match status" value="1"/>
</dbReference>
<evidence type="ECO:0000259" key="12">
    <source>
        <dbReference type="PROSITE" id="PS50071"/>
    </source>
</evidence>
<dbReference type="InterPro" id="IPR017970">
    <property type="entry name" value="Homeobox_CS"/>
</dbReference>
<dbReference type="Gene3D" id="1.10.10.60">
    <property type="entry name" value="Homeodomain-like"/>
    <property type="match status" value="1"/>
</dbReference>
<name>A0A5A7QGY0_STRAF</name>
<evidence type="ECO:0000256" key="9">
    <source>
        <dbReference type="PROSITE-ProRule" id="PRU00108"/>
    </source>
</evidence>
<dbReference type="FunFam" id="1.10.10.60:FF:000229">
    <property type="entry name" value="Homeobox-leucine zipper protein HDG1"/>
    <property type="match status" value="1"/>
</dbReference>
<evidence type="ECO:0000256" key="7">
    <source>
        <dbReference type="ARBA" id="ARBA00023163"/>
    </source>
</evidence>
<dbReference type="Proteomes" id="UP000325081">
    <property type="component" value="Unassembled WGS sequence"/>
</dbReference>
<dbReference type="GO" id="GO:0003677">
    <property type="term" value="F:DNA binding"/>
    <property type="evidence" value="ECO:0007669"/>
    <property type="project" value="UniProtKB-UniRule"/>
</dbReference>
<keyword evidence="8 9" id="KW-0539">Nucleus</keyword>
<evidence type="ECO:0000256" key="6">
    <source>
        <dbReference type="ARBA" id="ARBA00023155"/>
    </source>
</evidence>
<feature type="DNA-binding region" description="Homeobox" evidence="9">
    <location>
        <begin position="37"/>
        <end position="96"/>
    </location>
</feature>
<evidence type="ECO:0000256" key="3">
    <source>
        <dbReference type="ARBA" id="ARBA00023015"/>
    </source>
</evidence>
<comment type="similarity">
    <text evidence="2">Belongs to the HD-ZIP homeobox family. Class IV subfamily.</text>
</comment>
<dbReference type="InterPro" id="IPR001356">
    <property type="entry name" value="HD"/>
</dbReference>
<evidence type="ECO:0000313" key="13">
    <source>
        <dbReference type="EMBL" id="GER43121.1"/>
    </source>
</evidence>
<organism evidence="13 14">
    <name type="scientific">Striga asiatica</name>
    <name type="common">Asiatic witchweed</name>
    <name type="synonym">Buchnera asiatica</name>
    <dbReference type="NCBI Taxonomy" id="4170"/>
    <lineage>
        <taxon>Eukaryota</taxon>
        <taxon>Viridiplantae</taxon>
        <taxon>Streptophyta</taxon>
        <taxon>Embryophyta</taxon>
        <taxon>Tracheophyta</taxon>
        <taxon>Spermatophyta</taxon>
        <taxon>Magnoliopsida</taxon>
        <taxon>eudicotyledons</taxon>
        <taxon>Gunneridae</taxon>
        <taxon>Pentapetalae</taxon>
        <taxon>asterids</taxon>
        <taxon>lamiids</taxon>
        <taxon>Lamiales</taxon>
        <taxon>Orobanchaceae</taxon>
        <taxon>Buchnereae</taxon>
        <taxon>Striga</taxon>
    </lineage>
</organism>
<evidence type="ECO:0000256" key="5">
    <source>
        <dbReference type="ARBA" id="ARBA00023125"/>
    </source>
</evidence>
<keyword evidence="14" id="KW-1185">Reference proteome</keyword>
<dbReference type="PRINTS" id="PR00031">
    <property type="entry name" value="HTHREPRESSR"/>
</dbReference>
<dbReference type="SMART" id="SM00389">
    <property type="entry name" value="HOX"/>
    <property type="match status" value="1"/>
</dbReference>
<dbReference type="PANTHER" id="PTHR45654:SF77">
    <property type="entry name" value="HOMEOBOX-LEUCINE ZIPPER PROTEIN MERISTEM L1"/>
    <property type="match status" value="1"/>
</dbReference>
<dbReference type="CDD" id="cd00086">
    <property type="entry name" value="homeodomain"/>
    <property type="match status" value="1"/>
</dbReference>
<dbReference type="OrthoDB" id="5973733at2759"/>
<sequence>MSSNLSQEDEEHKLEKEEIYNYGGENAELNSPETQLKRKRNRRHTSEQIHAMEDFFKECPHPDNRQRTELSRELGMDPLQVKFWFQNKRTQTKTKYEHRQNKRLRAENERLRAENTRYKEALSNSWCVSCGGMAAIGAVTREECHLRMENARLRNEIERISTVAANYVGKPLINSRNTTPSSPVRATSLATGLSFRGSTSKGNESVGEEASDEPKTTP</sequence>
<dbReference type="InterPro" id="IPR000047">
    <property type="entry name" value="HTH_motif"/>
</dbReference>
<reference evidence="14" key="1">
    <citation type="journal article" date="2019" name="Curr. Biol.">
        <title>Genome Sequence of Striga asiatica Provides Insight into the Evolution of Plant Parasitism.</title>
        <authorList>
            <person name="Yoshida S."/>
            <person name="Kim S."/>
            <person name="Wafula E.K."/>
            <person name="Tanskanen J."/>
            <person name="Kim Y.M."/>
            <person name="Honaas L."/>
            <person name="Yang Z."/>
            <person name="Spallek T."/>
            <person name="Conn C.E."/>
            <person name="Ichihashi Y."/>
            <person name="Cheong K."/>
            <person name="Cui S."/>
            <person name="Der J.P."/>
            <person name="Gundlach H."/>
            <person name="Jiao Y."/>
            <person name="Hori C."/>
            <person name="Ishida J.K."/>
            <person name="Kasahara H."/>
            <person name="Kiba T."/>
            <person name="Kim M.S."/>
            <person name="Koo N."/>
            <person name="Laohavisit A."/>
            <person name="Lee Y.H."/>
            <person name="Lumba S."/>
            <person name="McCourt P."/>
            <person name="Mortimer J.C."/>
            <person name="Mutuku J.M."/>
            <person name="Nomura T."/>
            <person name="Sasaki-Sekimoto Y."/>
            <person name="Seto Y."/>
            <person name="Wang Y."/>
            <person name="Wakatake T."/>
            <person name="Sakakibara H."/>
            <person name="Demura T."/>
            <person name="Yamaguchi S."/>
            <person name="Yoneyama K."/>
            <person name="Manabe R.I."/>
            <person name="Nelson D.C."/>
            <person name="Schulman A.H."/>
            <person name="Timko M.P."/>
            <person name="dePamphilis C.W."/>
            <person name="Choi D."/>
            <person name="Shirasu K."/>
        </authorList>
    </citation>
    <scope>NUCLEOTIDE SEQUENCE [LARGE SCALE GENOMIC DNA]</scope>
    <source>
        <strain evidence="14">cv. UVA1</strain>
    </source>
</reference>
<comment type="subcellular location">
    <subcellularLocation>
        <location evidence="1 9 10">Nucleus</location>
    </subcellularLocation>
</comment>
<comment type="caution">
    <text evidence="13">The sequence shown here is derived from an EMBL/GenBank/DDBJ whole genome shotgun (WGS) entry which is preliminary data.</text>
</comment>
<dbReference type="Pfam" id="PF00046">
    <property type="entry name" value="Homeodomain"/>
    <property type="match status" value="1"/>
</dbReference>
<evidence type="ECO:0000256" key="4">
    <source>
        <dbReference type="ARBA" id="ARBA00023054"/>
    </source>
</evidence>
<feature type="compositionally biased region" description="Polar residues" evidence="11">
    <location>
        <begin position="174"/>
        <end position="203"/>
    </location>
</feature>
<evidence type="ECO:0000256" key="2">
    <source>
        <dbReference type="ARBA" id="ARBA00006789"/>
    </source>
</evidence>
<proteinExistence type="inferred from homology"/>
<dbReference type="InterPro" id="IPR042160">
    <property type="entry name" value="HD-Zip_IV"/>
</dbReference>
<evidence type="ECO:0000256" key="1">
    <source>
        <dbReference type="ARBA" id="ARBA00004123"/>
    </source>
</evidence>
<keyword evidence="5 9" id="KW-0238">DNA-binding</keyword>
<accession>A0A5A7QGY0</accession>
<feature type="region of interest" description="Disordered" evidence="11">
    <location>
        <begin position="173"/>
        <end position="218"/>
    </location>
</feature>
<evidence type="ECO:0000256" key="11">
    <source>
        <dbReference type="SAM" id="MobiDB-lite"/>
    </source>
</evidence>
<protein>
    <submittedName>
        <fullName evidence="13">Homeobox-leucine zipper family protein</fullName>
    </submittedName>
</protein>
<dbReference type="AlphaFoldDB" id="A0A5A7QGY0"/>
<dbReference type="EMBL" id="BKCP01006515">
    <property type="protein sequence ID" value="GER43121.1"/>
    <property type="molecule type" value="Genomic_DNA"/>
</dbReference>
<keyword evidence="7" id="KW-0804">Transcription</keyword>